<dbReference type="PROSITE" id="PS51723">
    <property type="entry name" value="PEPTIDASE_M60"/>
    <property type="match status" value="1"/>
</dbReference>
<dbReference type="Gene3D" id="2.60.120.1250">
    <property type="entry name" value="Peptidase M60, enhancin-like domain 1"/>
    <property type="match status" value="1"/>
</dbReference>
<dbReference type="OrthoDB" id="3177623at2"/>
<gene>
    <name evidence="3" type="ORF">FNT36_08165</name>
</gene>
<dbReference type="Gene3D" id="3.40.390.80">
    <property type="entry name" value="Peptidase M60, enhancin-like domain 2"/>
    <property type="match status" value="1"/>
</dbReference>
<dbReference type="PANTHER" id="PTHR15730">
    <property type="entry name" value="EXPERIMENTAL AUTOIMMUNE PROSTATITIS ANTIGEN 2-RELATED"/>
    <property type="match status" value="1"/>
</dbReference>
<name>A0A558BY21_9BACT</name>
<dbReference type="Pfam" id="PF13402">
    <property type="entry name" value="Peptidase_M60"/>
    <property type="match status" value="1"/>
</dbReference>
<dbReference type="EMBL" id="VMRJ01000002">
    <property type="protein sequence ID" value="TVT41411.1"/>
    <property type="molecule type" value="Genomic_DNA"/>
</dbReference>
<dbReference type="InterPro" id="IPR051244">
    <property type="entry name" value="TCAF"/>
</dbReference>
<dbReference type="Pfam" id="PF17291">
    <property type="entry name" value="M60-like_N"/>
    <property type="match status" value="1"/>
</dbReference>
<dbReference type="SMART" id="SM01276">
    <property type="entry name" value="M60-like"/>
    <property type="match status" value="1"/>
</dbReference>
<evidence type="ECO:0000256" key="1">
    <source>
        <dbReference type="SAM" id="SignalP"/>
    </source>
</evidence>
<dbReference type="PANTHER" id="PTHR15730:SF5">
    <property type="entry name" value="SI:CH211-210B2.2-RELATED"/>
    <property type="match status" value="1"/>
</dbReference>
<dbReference type="Gene3D" id="1.10.390.30">
    <property type="entry name" value="Peptidase M60, enhancin-like domain 3"/>
    <property type="match status" value="1"/>
</dbReference>
<feature type="domain" description="Peptidase M60" evidence="2">
    <location>
        <begin position="380"/>
        <end position="686"/>
    </location>
</feature>
<dbReference type="InterPro" id="IPR042279">
    <property type="entry name" value="Pep_M60_3"/>
</dbReference>
<evidence type="ECO:0000313" key="4">
    <source>
        <dbReference type="Proteomes" id="UP000317624"/>
    </source>
</evidence>
<sequence>MPSPRKLFWVMWLVLVVGQASSLAAQGLDKAVLLQGVGKVPLPAVLGTTITINEQPEIILTAGAAPDDPDQSFQLIALASSRLGKGKILAFSTNEYFRKPLVQQAEVQKLLLNCLGWGSSARRKRVQVWGGDDALSAFLTQQARAKLVGTATALDPSAEILLLSQEVADTAQVSRIERFVRQGGTLLYGYPLPSTPPTPAQKLSKTRWNKLLTQAGLLQSTYLTLKYPKPAFLSAEPAPRYLGIRNMLESVSAQIYQMPPAPMQGGYIFNYTLEQALGLNPADAPIQKQIREAAHYWPDSVIIPTPEKPVKLGRNYSAYFMQHLLQENQLREHPNPAYVAPAAATFPGAVPAAAPRLTTELVLPVRVGTNGVVEPRPGYRLAHGTGLYVAPGEKVVIYLAAKDSMHRLAAQIGVHSVDLTNNQRFTREPFDLTRRFELKPGRTEIYSPYGGALLVNIPDTTSLKELRIRVEGAVRAPRFELGKTSLAEWQKTIRQYPAPWAELVSNNISLTVPSARIRALDDPAKVLMFWDAVLATDAKLAALPAPRGHPERVVVDQQLPDGAYMVTGLDRTIVPDDESCAHMLDADFMWKTGSWGHFHELGHRHQFRGIDFDGLSEVSVNLYTMYVFDKLLHRGLYANNHERLRSKQQVTEEVKRYLANSPSFEKWKADPFLALVMYVQLIDAFGWEPIEQVYRQYRQLPRSQYPATEAAKRDYWFSAISTATRRNLGPFFAQWRVLVGEEAAQRVANYPTWLPAEMQKK</sequence>
<dbReference type="AlphaFoldDB" id="A0A558BY21"/>
<dbReference type="InterPro" id="IPR031161">
    <property type="entry name" value="Peptidase_M60_dom"/>
</dbReference>
<keyword evidence="1" id="KW-0732">Signal</keyword>
<comment type="caution">
    <text evidence="3">The sequence shown here is derived from an EMBL/GenBank/DDBJ whole genome shotgun (WGS) entry which is preliminary data.</text>
</comment>
<evidence type="ECO:0000313" key="3">
    <source>
        <dbReference type="EMBL" id="TVT41411.1"/>
    </source>
</evidence>
<dbReference type="InterPro" id="IPR035423">
    <property type="entry name" value="M60-like_N"/>
</dbReference>
<feature type="chain" id="PRO_5035205233" description="Peptidase M60 domain-containing protein" evidence="1">
    <location>
        <begin position="25"/>
        <end position="761"/>
    </location>
</feature>
<feature type="signal peptide" evidence="1">
    <location>
        <begin position="1"/>
        <end position="24"/>
    </location>
</feature>
<reference evidence="3 4" key="1">
    <citation type="submission" date="2019-07" db="EMBL/GenBank/DDBJ databases">
        <title>Hymenobacter sp. straun FUR1 Genome sequencing and assembly.</title>
        <authorList>
            <person name="Chhetri G."/>
        </authorList>
    </citation>
    <scope>NUCLEOTIDE SEQUENCE [LARGE SCALE GENOMIC DNA]</scope>
    <source>
        <strain evidence="3 4">Fur1</strain>
    </source>
</reference>
<organism evidence="3 4">
    <name type="scientific">Hymenobacter setariae</name>
    <dbReference type="NCBI Taxonomy" id="2594794"/>
    <lineage>
        <taxon>Bacteria</taxon>
        <taxon>Pseudomonadati</taxon>
        <taxon>Bacteroidota</taxon>
        <taxon>Cytophagia</taxon>
        <taxon>Cytophagales</taxon>
        <taxon>Hymenobacteraceae</taxon>
        <taxon>Hymenobacter</taxon>
    </lineage>
</organism>
<protein>
    <recommendedName>
        <fullName evidence="2">Peptidase M60 domain-containing protein</fullName>
    </recommendedName>
</protein>
<accession>A0A558BY21</accession>
<evidence type="ECO:0000259" key="2">
    <source>
        <dbReference type="PROSITE" id="PS51723"/>
    </source>
</evidence>
<dbReference type="Proteomes" id="UP000317624">
    <property type="component" value="Unassembled WGS sequence"/>
</dbReference>
<proteinExistence type="predicted"/>
<keyword evidence="4" id="KW-1185">Reference proteome</keyword>